<dbReference type="OrthoDB" id="4312432at2"/>
<gene>
    <name evidence="3" type="ORF">SAMN05444272_1776</name>
</gene>
<sequence length="919" mass="97325">MPNSQSPSVASICSPTPQAPSVDTTFLSQIVPLYRRPKGKVRQEPVLIRSRDISVALDLKAERIVDLVRPFGVIRDKAVVGEGLDLGKLASELLRSRQNLTAGRLPNRQQIDLLLKEMKARNSSAGSARSGAAVALGSNQIIAPPVRPLVNALDLMERLASLLPTLSVSDAISPGLGVEVTYRQDWQVKGYGRGRLIRSIPLTADGRTEISIKTWETRKERRTENTSVENDISNEIIGDEKWSHAVSKQLSAQLNQSITASVGANGSIPLPGATIGANANTTSQTSGSIQQIVTDTSEQVHQLTNKTSEALRKRFSSAVETAEESGLEAIERQVIVNPNKCNTLTYHFYEVSEQYEVTTKVEQVTPLLLLPLAYPVPDAAWLLCHECLLKKYLPCETYYAGFEAARLVLSRERLGEALGDLDDPVIKAQANAVLAAMQKIVSLYQKLANANVTVAANAASATAPIEAAVDDLLKGLGDLGTAAAKTVESGVDFAADAVEAAGKAVAEVGAVIGEGIEWITSLSPFVASGQVTTLATVPLGLGSAIWWRVARIAAPELEAALSQLAGSLDNLPSTDGPAKVAAILEAATSFQTTLGDVNELFRRVEIGLGILAGILSVSVFAGAVAVIALVGAVVTISNVVGVVLLGAAAVLAIGQFAVVIGSILAGDPGVDLIPNDLGLRQAIGSLNGQTRQLAAAVAEPVAPETDDPALLAIFREEQIVAKQERRQLAEAGVELDRLLCHINENISHYAQITLSAIPSADLDRILQDDFAVPPGIVEPRIVGFSGHRAAFRLHSDNWIKLSGIDLIAALKASGLANLIKTTALKSDITMPSRGILVEPELGQCPASDAFVAFHRDQDMALKKEEVAQAALETRRLQERLNARLFADPTPFDGVEKIGLTTSVADTPTPAPGTTTPANP</sequence>
<protein>
    <submittedName>
        <fullName evidence="3">Uncharacterized protein</fullName>
    </submittedName>
</protein>
<dbReference type="AlphaFoldDB" id="A0A1M7G1A2"/>
<keyword evidence="2" id="KW-0472">Membrane</keyword>
<accession>A0A1M7G1A2</accession>
<feature type="region of interest" description="Disordered" evidence="1">
    <location>
        <begin position="899"/>
        <end position="919"/>
    </location>
</feature>
<evidence type="ECO:0000256" key="1">
    <source>
        <dbReference type="SAM" id="MobiDB-lite"/>
    </source>
</evidence>
<feature type="transmembrane region" description="Helical" evidence="2">
    <location>
        <begin position="606"/>
        <end position="630"/>
    </location>
</feature>
<keyword evidence="2" id="KW-1133">Transmembrane helix</keyword>
<name>A0A1M7G1A2_9HYPH</name>
<organism evidence="3 4">
    <name type="scientific">Roseibium suaedae</name>
    <dbReference type="NCBI Taxonomy" id="735517"/>
    <lineage>
        <taxon>Bacteria</taxon>
        <taxon>Pseudomonadati</taxon>
        <taxon>Pseudomonadota</taxon>
        <taxon>Alphaproteobacteria</taxon>
        <taxon>Hyphomicrobiales</taxon>
        <taxon>Stappiaceae</taxon>
        <taxon>Roseibium</taxon>
    </lineage>
</organism>
<proteinExistence type="predicted"/>
<evidence type="ECO:0000256" key="2">
    <source>
        <dbReference type="SAM" id="Phobius"/>
    </source>
</evidence>
<evidence type="ECO:0000313" key="3">
    <source>
        <dbReference type="EMBL" id="SHM10030.1"/>
    </source>
</evidence>
<feature type="transmembrane region" description="Helical" evidence="2">
    <location>
        <begin position="642"/>
        <end position="665"/>
    </location>
</feature>
<dbReference type="RefSeq" id="WP_139251068.1">
    <property type="nucleotide sequence ID" value="NZ_FRBW01000002.1"/>
</dbReference>
<reference evidence="3 4" key="1">
    <citation type="submission" date="2016-11" db="EMBL/GenBank/DDBJ databases">
        <authorList>
            <person name="Jaros S."/>
            <person name="Januszkiewicz K."/>
            <person name="Wedrychowicz H."/>
        </authorList>
    </citation>
    <scope>NUCLEOTIDE SEQUENCE [LARGE SCALE GENOMIC DNA]</scope>
    <source>
        <strain evidence="3 4">DSM 22153</strain>
    </source>
</reference>
<keyword evidence="2" id="KW-0812">Transmembrane</keyword>
<dbReference type="EMBL" id="FRBW01000002">
    <property type="protein sequence ID" value="SHM10030.1"/>
    <property type="molecule type" value="Genomic_DNA"/>
</dbReference>
<dbReference type="Proteomes" id="UP000186002">
    <property type="component" value="Unassembled WGS sequence"/>
</dbReference>
<keyword evidence="4" id="KW-1185">Reference proteome</keyword>
<evidence type="ECO:0000313" key="4">
    <source>
        <dbReference type="Proteomes" id="UP000186002"/>
    </source>
</evidence>